<dbReference type="GO" id="GO:0000166">
    <property type="term" value="F:nucleotide binding"/>
    <property type="evidence" value="ECO:0007669"/>
    <property type="project" value="UniProtKB-KW"/>
</dbReference>
<dbReference type="GO" id="GO:0000287">
    <property type="term" value="F:magnesium ion binding"/>
    <property type="evidence" value="ECO:0007669"/>
    <property type="project" value="TreeGrafter"/>
</dbReference>
<dbReference type="GO" id="GO:0004422">
    <property type="term" value="F:hypoxanthine phosphoribosyltransferase activity"/>
    <property type="evidence" value="ECO:0007669"/>
    <property type="project" value="InterPro"/>
</dbReference>
<dbReference type="GO" id="GO:0046100">
    <property type="term" value="P:hypoxanthine metabolic process"/>
    <property type="evidence" value="ECO:0007669"/>
    <property type="project" value="TreeGrafter"/>
</dbReference>
<keyword evidence="5" id="KW-0660">Purine salvage</keyword>
<evidence type="ECO:0000259" key="6">
    <source>
        <dbReference type="Pfam" id="PF00156"/>
    </source>
</evidence>
<reference evidence="7" key="3">
    <citation type="submission" date="2025-09" db="UniProtKB">
        <authorList>
            <consortium name="Ensembl"/>
        </authorList>
    </citation>
    <scope>IDENTIFICATION</scope>
</reference>
<proteinExistence type="inferred from homology"/>
<dbReference type="PANTHER" id="PTHR43340:SF8">
    <property type="entry name" value="HYPOXANTHINE PHOSPHORIBOSYLTRANSFERASE"/>
    <property type="match status" value="1"/>
</dbReference>
<comment type="catalytic activity">
    <reaction evidence="5">
        <text>IMP + diphosphate = hypoxanthine + 5-phospho-alpha-D-ribose 1-diphosphate</text>
        <dbReference type="Rhea" id="RHEA:17973"/>
        <dbReference type="ChEBI" id="CHEBI:17368"/>
        <dbReference type="ChEBI" id="CHEBI:33019"/>
        <dbReference type="ChEBI" id="CHEBI:58017"/>
        <dbReference type="ChEBI" id="CHEBI:58053"/>
        <dbReference type="EC" id="2.4.2.8"/>
    </reaction>
</comment>
<dbReference type="SUPFAM" id="SSF53271">
    <property type="entry name" value="PRTase-like"/>
    <property type="match status" value="1"/>
</dbReference>
<reference evidence="7" key="2">
    <citation type="submission" date="2025-08" db="UniProtKB">
        <authorList>
            <consortium name="Ensembl"/>
        </authorList>
    </citation>
    <scope>IDENTIFICATION</scope>
</reference>
<evidence type="ECO:0000256" key="3">
    <source>
        <dbReference type="ARBA" id="ARBA00022741"/>
    </source>
</evidence>
<dbReference type="Pfam" id="PF00156">
    <property type="entry name" value="Pribosyltran"/>
    <property type="match status" value="1"/>
</dbReference>
<evidence type="ECO:0000313" key="8">
    <source>
        <dbReference type="Proteomes" id="UP000007635"/>
    </source>
</evidence>
<comment type="cofactor">
    <cofactor evidence="5">
        <name>Mg(2+)</name>
        <dbReference type="ChEBI" id="CHEBI:18420"/>
    </cofactor>
</comment>
<dbReference type="GO" id="GO:0032264">
    <property type="term" value="P:IMP salvage"/>
    <property type="evidence" value="ECO:0007669"/>
    <property type="project" value="TreeGrafter"/>
</dbReference>
<dbReference type="GO" id="GO:0032263">
    <property type="term" value="P:GMP salvage"/>
    <property type="evidence" value="ECO:0007669"/>
    <property type="project" value="TreeGrafter"/>
</dbReference>
<keyword evidence="5" id="KW-0963">Cytoplasm</keyword>
<evidence type="ECO:0000313" key="7">
    <source>
        <dbReference type="Ensembl" id="ENSGACP00000065004.1"/>
    </source>
</evidence>
<reference evidence="7 8" key="1">
    <citation type="journal article" date="2021" name="G3 (Bethesda)">
        <title>Improved contiguity of the threespine stickleback genome using long-read sequencing.</title>
        <authorList>
            <person name="Nath S."/>
            <person name="Shaw D.E."/>
            <person name="White M.A."/>
        </authorList>
    </citation>
    <scope>NUCLEOTIDE SEQUENCE [LARGE SCALE GENOMIC DNA]</scope>
    <source>
        <strain evidence="7 8">Lake Benthic</strain>
    </source>
</reference>
<sequence>LFYSEQPRDVCVYLPPPQIKDDWPGYELDLFSYPAHYCGDLDCVFIPHGVIMDRTERLARNIMDDLGDHDIVVLCVLKGGYRFCVDLVDRIKSLSRNSDRSIPMRVHFIRLKSYLNDQSTEDLHILGAEDLSFLAGKNVLIVEAIVGTGKTMETLLKYVEAFRPKLIKVAGLISQRVTDMFARSTLSPISDVGFEIPDRFVVGYALDYNEYFRDLTHICVISKSGKMKYKI</sequence>
<dbReference type="FunFam" id="3.40.50.2020:FF:000038">
    <property type="entry name" value="Hypoxanthine phosphoribosyltransferase"/>
    <property type="match status" value="1"/>
</dbReference>
<keyword evidence="5" id="KW-0328">Glycosyltransferase</keyword>
<dbReference type="GO" id="GO:0005829">
    <property type="term" value="C:cytosol"/>
    <property type="evidence" value="ECO:0007669"/>
    <property type="project" value="TreeGrafter"/>
</dbReference>
<comment type="subcellular location">
    <subcellularLocation>
        <location evidence="5">Cytoplasm</location>
    </subcellularLocation>
</comment>
<dbReference type="Ensembl" id="ENSGACT00000035121.1">
    <property type="protein sequence ID" value="ENSGACP00000065004.1"/>
    <property type="gene ID" value="ENSGACG00000013405.2"/>
</dbReference>
<protein>
    <recommendedName>
        <fullName evidence="5">Hypoxanthine phosphoribosyltransferase</fullName>
        <ecNumber evidence="5">2.4.2.8</ecNumber>
    </recommendedName>
</protein>
<evidence type="ECO:0000256" key="1">
    <source>
        <dbReference type="ARBA" id="ARBA00008391"/>
    </source>
</evidence>
<dbReference type="PANTHER" id="PTHR43340">
    <property type="entry name" value="HYPOXANTHINE-GUANINE PHOSPHORIBOSYLTRANSFERASE"/>
    <property type="match status" value="1"/>
</dbReference>
<dbReference type="GeneTree" id="ENSGT00940000164792"/>
<feature type="domain" description="Phosphoribosyltransferase" evidence="6">
    <location>
        <begin position="52"/>
        <end position="208"/>
    </location>
</feature>
<keyword evidence="5" id="KW-0808">Transferase</keyword>
<dbReference type="Gene3D" id="3.40.50.2020">
    <property type="match status" value="1"/>
</dbReference>
<dbReference type="EC" id="2.4.2.8" evidence="5"/>
<keyword evidence="2 5" id="KW-0479">Metal-binding</keyword>
<dbReference type="Proteomes" id="UP000007635">
    <property type="component" value="Chromosome III"/>
</dbReference>
<dbReference type="InterPro" id="IPR005904">
    <property type="entry name" value="Hxn_phspho_trans"/>
</dbReference>
<evidence type="ECO:0000256" key="4">
    <source>
        <dbReference type="ARBA" id="ARBA00022842"/>
    </source>
</evidence>
<dbReference type="InterPro" id="IPR050408">
    <property type="entry name" value="HGPRT"/>
</dbReference>
<dbReference type="NCBIfam" id="TIGR01203">
    <property type="entry name" value="HGPRTase"/>
    <property type="match status" value="1"/>
</dbReference>
<dbReference type="GO" id="GO:0006166">
    <property type="term" value="P:purine ribonucleoside salvage"/>
    <property type="evidence" value="ECO:0007669"/>
    <property type="project" value="UniProtKB-KW"/>
</dbReference>
<accession>A0AAQ4RMX8</accession>
<dbReference type="InterPro" id="IPR029057">
    <property type="entry name" value="PRTase-like"/>
</dbReference>
<comment type="similarity">
    <text evidence="1 5">Belongs to the purine/pyrimidine phosphoribosyltransferase family.</text>
</comment>
<comment type="pathway">
    <text evidence="5">Purine metabolism; IMP biosynthesis via salvage pathway; IMP from hypoxanthine: step 1/1.</text>
</comment>
<evidence type="ECO:0000256" key="5">
    <source>
        <dbReference type="RuleBase" id="RU364099"/>
    </source>
</evidence>
<dbReference type="CDD" id="cd06223">
    <property type="entry name" value="PRTases_typeI"/>
    <property type="match status" value="1"/>
</dbReference>
<dbReference type="InterPro" id="IPR000836">
    <property type="entry name" value="PRTase_dom"/>
</dbReference>
<name>A0AAQ4RMX8_GASAC</name>
<dbReference type="AlphaFoldDB" id="A0AAQ4RMX8"/>
<dbReference type="GO" id="GO:0006178">
    <property type="term" value="P:guanine salvage"/>
    <property type="evidence" value="ECO:0007669"/>
    <property type="project" value="TreeGrafter"/>
</dbReference>
<keyword evidence="4 5" id="KW-0460">Magnesium</keyword>
<organism evidence="7 8">
    <name type="scientific">Gasterosteus aculeatus aculeatus</name>
    <name type="common">three-spined stickleback</name>
    <dbReference type="NCBI Taxonomy" id="481459"/>
    <lineage>
        <taxon>Eukaryota</taxon>
        <taxon>Metazoa</taxon>
        <taxon>Chordata</taxon>
        <taxon>Craniata</taxon>
        <taxon>Vertebrata</taxon>
        <taxon>Euteleostomi</taxon>
        <taxon>Actinopterygii</taxon>
        <taxon>Neopterygii</taxon>
        <taxon>Teleostei</taxon>
        <taxon>Neoteleostei</taxon>
        <taxon>Acanthomorphata</taxon>
        <taxon>Eupercaria</taxon>
        <taxon>Perciformes</taxon>
        <taxon>Cottioidei</taxon>
        <taxon>Gasterosteales</taxon>
        <taxon>Gasterosteidae</taxon>
        <taxon>Gasterosteus</taxon>
    </lineage>
</organism>
<evidence type="ECO:0000256" key="2">
    <source>
        <dbReference type="ARBA" id="ARBA00022723"/>
    </source>
</evidence>
<keyword evidence="3 5" id="KW-0547">Nucleotide-binding</keyword>
<keyword evidence="8" id="KW-1185">Reference proteome</keyword>